<evidence type="ECO:0000256" key="3">
    <source>
        <dbReference type="ARBA" id="ARBA00022692"/>
    </source>
</evidence>
<evidence type="ECO:0000256" key="5">
    <source>
        <dbReference type="ARBA" id="ARBA00022989"/>
    </source>
</evidence>
<evidence type="ECO:0000256" key="1">
    <source>
        <dbReference type="ARBA" id="ARBA00004141"/>
    </source>
</evidence>
<dbReference type="AlphaFoldDB" id="A0A5N5NP69"/>
<keyword evidence="7 8" id="KW-0568">Pathogenesis-related protein</keyword>
<evidence type="ECO:0000313" key="12">
    <source>
        <dbReference type="Proteomes" id="UP000326939"/>
    </source>
</evidence>
<dbReference type="GO" id="GO:0006952">
    <property type="term" value="P:defense response"/>
    <property type="evidence" value="ECO:0007669"/>
    <property type="project" value="UniProtKB-KW"/>
</dbReference>
<protein>
    <recommendedName>
        <fullName evidence="8">MLO-like protein</fullName>
    </recommendedName>
</protein>
<comment type="subcellular location">
    <subcellularLocation>
        <location evidence="1 8">Membrane</location>
        <topology evidence="1 8">Multi-pass membrane protein</topology>
    </subcellularLocation>
</comment>
<accession>A0A5N5NP69</accession>
<proteinExistence type="inferred from homology"/>
<evidence type="ECO:0000256" key="7">
    <source>
        <dbReference type="ARBA" id="ARBA00023265"/>
    </source>
</evidence>
<name>A0A5N5NP69_9ROSI</name>
<keyword evidence="3 8" id="KW-0812">Transmembrane</keyword>
<dbReference type="GO" id="GO:0005516">
    <property type="term" value="F:calmodulin binding"/>
    <property type="evidence" value="ECO:0007669"/>
    <property type="project" value="UniProtKB-KW"/>
</dbReference>
<evidence type="ECO:0000256" key="9">
    <source>
        <dbReference type="SAM" id="MobiDB-lite"/>
    </source>
</evidence>
<dbReference type="EMBL" id="VDCV01000002">
    <property type="protein sequence ID" value="KAB5568016.1"/>
    <property type="molecule type" value="Genomic_DNA"/>
</dbReference>
<dbReference type="Pfam" id="PF03094">
    <property type="entry name" value="Mlo"/>
    <property type="match status" value="2"/>
</dbReference>
<sequence length="544" mass="60816">MAGGEAPGARDLEQTPTWAVSAVCAAMIIVSIILDKVLHRTGQKKHNTALFDALEKVKGELMILGFISLTLTFSQSYIAGICIPLRYANTMLPCPPKGHEENVGSGGEPHRRLLWSQRRILAGESKSKECKDVRVGATHICRRTASVAHLHILFSSISCGIQCHNNDAWKIEADARDMIRNWKDWERESWNEHDAMNGILDANKLEVSADCSDPARFRLTHETSFVHLAPGSKFNFQKYIKKTLEDDFKVVVGISPLLWASAILNLLSNVHGWKAQFCVSFLPLFVRNLSTKDLSSRVVLLQLGKDLIFPWVFLKVTLAVGTKLQAIIAKMAIEIKERHAVVQGIPLVQVSDRNFWFSWPELVLYLIHFVLFQNAFELTYFLWAWYEFGKESCVNQDTVLIIVRVAFGVGAQVMCSYATLPLYALVTQMGSTMKRSIFDQQTSKALKSWHQKAVKKTNEVKPDQLPTRTLGGSPDVSSVHSPSPTRSPPNKFGIGSPRFSDVEAEAASRDQHTANITATVDVELNHLHRPGDNSSPFVQRDLLS</sequence>
<dbReference type="PANTHER" id="PTHR31942">
    <property type="entry name" value="MLO-LIKE PROTEIN 1"/>
    <property type="match status" value="1"/>
</dbReference>
<feature type="transmembrane region" description="Helical" evidence="10">
    <location>
        <begin position="362"/>
        <end position="386"/>
    </location>
</feature>
<feature type="region of interest" description="Disordered" evidence="9">
    <location>
        <begin position="458"/>
        <end position="498"/>
    </location>
</feature>
<comment type="domain">
    <text evidence="8">The C-terminus contains a calmodulin-binding domain, which binds calmodulin in a calcium-dependent fashion.</text>
</comment>
<evidence type="ECO:0000256" key="6">
    <source>
        <dbReference type="ARBA" id="ARBA00023136"/>
    </source>
</evidence>
<comment type="similarity">
    <text evidence="2 8">Belongs to the MLO family.</text>
</comment>
<keyword evidence="8" id="KW-0112">Calmodulin-binding</keyword>
<reference evidence="12" key="1">
    <citation type="journal article" date="2019" name="Gigascience">
        <title>De novo genome assembly of the endangered Acer yangbiense, a plant species with extremely small populations endemic to Yunnan Province, China.</title>
        <authorList>
            <person name="Yang J."/>
            <person name="Wariss H.M."/>
            <person name="Tao L."/>
            <person name="Zhang R."/>
            <person name="Yun Q."/>
            <person name="Hollingsworth P."/>
            <person name="Dao Z."/>
            <person name="Luo G."/>
            <person name="Guo H."/>
            <person name="Ma Y."/>
            <person name="Sun W."/>
        </authorList>
    </citation>
    <scope>NUCLEOTIDE SEQUENCE [LARGE SCALE GENOMIC DNA]</scope>
    <source>
        <strain evidence="12">cv. br00</strain>
    </source>
</reference>
<evidence type="ECO:0000256" key="4">
    <source>
        <dbReference type="ARBA" id="ARBA00022821"/>
    </source>
</evidence>
<comment type="function">
    <text evidence="8">May be involved in modulation of pathogen defense and leaf cell death.</text>
</comment>
<dbReference type="PANTHER" id="PTHR31942:SF53">
    <property type="entry name" value="MLO-LIKE PROTEIN 5-RELATED"/>
    <property type="match status" value="1"/>
</dbReference>
<gene>
    <name evidence="8" type="primary">MLO</name>
    <name evidence="11" type="ORF">DKX38_001809</name>
</gene>
<keyword evidence="12" id="KW-1185">Reference proteome</keyword>
<evidence type="ECO:0000256" key="8">
    <source>
        <dbReference type="RuleBase" id="RU280816"/>
    </source>
</evidence>
<dbReference type="InterPro" id="IPR004326">
    <property type="entry name" value="Mlo"/>
</dbReference>
<organism evidence="11 12">
    <name type="scientific">Salix brachista</name>
    <dbReference type="NCBI Taxonomy" id="2182728"/>
    <lineage>
        <taxon>Eukaryota</taxon>
        <taxon>Viridiplantae</taxon>
        <taxon>Streptophyta</taxon>
        <taxon>Embryophyta</taxon>
        <taxon>Tracheophyta</taxon>
        <taxon>Spermatophyta</taxon>
        <taxon>Magnoliopsida</taxon>
        <taxon>eudicotyledons</taxon>
        <taxon>Gunneridae</taxon>
        <taxon>Pentapetalae</taxon>
        <taxon>rosids</taxon>
        <taxon>fabids</taxon>
        <taxon>Malpighiales</taxon>
        <taxon>Salicaceae</taxon>
        <taxon>Saliceae</taxon>
        <taxon>Salix</taxon>
    </lineage>
</organism>
<comment type="caution">
    <text evidence="11">The sequence shown here is derived from an EMBL/GenBank/DDBJ whole genome shotgun (WGS) entry which is preliminary data.</text>
</comment>
<feature type="transmembrane region" description="Helical" evidence="10">
    <location>
        <begin position="398"/>
        <end position="426"/>
    </location>
</feature>
<keyword evidence="4 8" id="KW-0611">Plant defense</keyword>
<evidence type="ECO:0000313" key="11">
    <source>
        <dbReference type="EMBL" id="KAB5568016.1"/>
    </source>
</evidence>
<evidence type="ECO:0000256" key="10">
    <source>
        <dbReference type="SAM" id="Phobius"/>
    </source>
</evidence>
<feature type="compositionally biased region" description="Low complexity" evidence="9">
    <location>
        <begin position="473"/>
        <end position="484"/>
    </location>
</feature>
<dbReference type="GO" id="GO:0016020">
    <property type="term" value="C:membrane"/>
    <property type="evidence" value="ECO:0007669"/>
    <property type="project" value="UniProtKB-SubCell"/>
</dbReference>
<keyword evidence="6 8" id="KW-0472">Membrane</keyword>
<evidence type="ECO:0000256" key="2">
    <source>
        <dbReference type="ARBA" id="ARBA00006574"/>
    </source>
</evidence>
<feature type="transmembrane region" description="Helical" evidence="10">
    <location>
        <begin position="18"/>
        <end position="38"/>
    </location>
</feature>
<keyword evidence="5 8" id="KW-1133">Transmembrane helix</keyword>
<feature type="transmembrane region" description="Helical" evidence="10">
    <location>
        <begin position="308"/>
        <end position="329"/>
    </location>
</feature>
<dbReference type="Proteomes" id="UP000326939">
    <property type="component" value="Chromosome 2"/>
</dbReference>